<dbReference type="Proteomes" id="UP000005940">
    <property type="component" value="Chromosome"/>
</dbReference>
<feature type="transmembrane region" description="Helical" evidence="3">
    <location>
        <begin position="43"/>
        <end position="65"/>
    </location>
</feature>
<keyword evidence="1" id="KW-0175">Coiled coil</keyword>
<feature type="coiled-coil region" evidence="1">
    <location>
        <begin position="122"/>
        <end position="188"/>
    </location>
</feature>
<feature type="domain" description="M23ase beta-sheet core" evidence="4">
    <location>
        <begin position="214"/>
        <end position="309"/>
    </location>
</feature>
<reference evidence="5 6" key="1">
    <citation type="journal article" date="2012" name="J. Bacteriol.">
        <title>Draft genome of Streptomyces tsukubaensis NRRL 18488, the producer of the clinically important immunosuppressant tacrolimus (FK506).</title>
        <authorList>
            <person name="Barreiro C."/>
            <person name="Prieto C."/>
            <person name="Sola-Landa A."/>
            <person name="Solera E."/>
            <person name="Martinez-Castro M."/>
            <person name="Perez-Redondo R."/>
            <person name="Garcia-Estrada C."/>
            <person name="Aparicio J.F."/>
            <person name="Fernandez-Martinez L.T."/>
            <person name="Santos-Aberturas J."/>
            <person name="Salehi-Najafabadi Z."/>
            <person name="Rodriguez-Garcia A."/>
            <person name="Tauch A."/>
            <person name="Martin J.F."/>
        </authorList>
    </citation>
    <scope>NUCLEOTIDE SEQUENCE [LARGE SCALE GENOMIC DNA]</scope>
    <source>
        <strain evidence="6">DSM 42081 / NBRC 108919 / NRRL 18488 / 9993</strain>
    </source>
</reference>
<dbReference type="Gene3D" id="2.70.70.10">
    <property type="entry name" value="Glucose Permease (Domain IIA)"/>
    <property type="match status" value="1"/>
</dbReference>
<keyword evidence="3" id="KW-1133">Transmembrane helix</keyword>
<keyword evidence="6" id="KW-1185">Reference proteome</keyword>
<evidence type="ECO:0000256" key="3">
    <source>
        <dbReference type="SAM" id="Phobius"/>
    </source>
</evidence>
<dbReference type="PANTHER" id="PTHR21666:SF270">
    <property type="entry name" value="MUREIN HYDROLASE ACTIVATOR ENVC"/>
    <property type="match status" value="1"/>
</dbReference>
<dbReference type="MEROPS" id="M23.A03"/>
<dbReference type="EMBL" id="CP029159">
    <property type="protein sequence ID" value="QKM68929.1"/>
    <property type="molecule type" value="Genomic_DNA"/>
</dbReference>
<gene>
    <name evidence="5" type="ORF">STSU_018895</name>
</gene>
<dbReference type="AlphaFoldDB" id="I2N1E4"/>
<protein>
    <submittedName>
        <fullName evidence="5">M23 family peptidase</fullName>
    </submittedName>
</protein>
<dbReference type="InterPro" id="IPR050570">
    <property type="entry name" value="Cell_wall_metabolism_enzyme"/>
</dbReference>
<dbReference type="CDD" id="cd12797">
    <property type="entry name" value="M23_peptidase"/>
    <property type="match status" value="1"/>
</dbReference>
<evidence type="ECO:0000313" key="5">
    <source>
        <dbReference type="EMBL" id="QKM68929.1"/>
    </source>
</evidence>
<dbReference type="SUPFAM" id="SSF51261">
    <property type="entry name" value="Duplicated hybrid motif"/>
    <property type="match status" value="1"/>
</dbReference>
<sequence length="320" mass="32651">MSNGTRFGEDGGAEPSTGEWNPSAETLLPNRGRHRVLRQQRRAFARSSTVLGVGVIAAVGAGGIATAQDKAPITISLPDGLGGTEDGAPNAGLATMGDTVTEAGEQSKADDNAGEALRSRILQQAEQQQAQAEAERRAVAEKAAAEAAAADALKASADAKKKADEAKKKAAEEAKKKAEAERLAKLAKSFALPTSSYNITSTFGSSGGLWSSGQHTGLDFAAPAGTPVKAVGAGTVKSAGYAGSYGYQVVIELNDGTEVMYAHLSSINANVGQKVVAGDMVGRVGSTGNSTGNHLHLEVKTPGGTTIDPGAWLRSKGLRP</sequence>
<dbReference type="Pfam" id="PF01551">
    <property type="entry name" value="Peptidase_M23"/>
    <property type="match status" value="1"/>
</dbReference>
<evidence type="ECO:0000256" key="2">
    <source>
        <dbReference type="SAM" id="MobiDB-lite"/>
    </source>
</evidence>
<name>I2N1E4_STRT9</name>
<keyword evidence="3" id="KW-0812">Transmembrane</keyword>
<evidence type="ECO:0000313" key="6">
    <source>
        <dbReference type="Proteomes" id="UP000005940"/>
    </source>
</evidence>
<evidence type="ECO:0000259" key="4">
    <source>
        <dbReference type="Pfam" id="PF01551"/>
    </source>
</evidence>
<keyword evidence="3" id="KW-0472">Membrane</keyword>
<proteinExistence type="predicted"/>
<dbReference type="InterPro" id="IPR016047">
    <property type="entry name" value="M23ase_b-sheet_dom"/>
</dbReference>
<organism evidence="5 6">
    <name type="scientific">Streptomyces tsukubensis (strain DSM 42081 / NBRC 108919 / NRRL 18488 / 9993)</name>
    <dbReference type="NCBI Taxonomy" id="1114943"/>
    <lineage>
        <taxon>Bacteria</taxon>
        <taxon>Bacillati</taxon>
        <taxon>Actinomycetota</taxon>
        <taxon>Actinomycetes</taxon>
        <taxon>Kitasatosporales</taxon>
        <taxon>Streptomycetaceae</taxon>
        <taxon>Streptomyces</taxon>
    </lineage>
</organism>
<accession>I2N1E4</accession>
<feature type="region of interest" description="Disordered" evidence="2">
    <location>
        <begin position="287"/>
        <end position="320"/>
    </location>
</feature>
<dbReference type="FunFam" id="2.70.70.10:FF:000013">
    <property type="entry name" value="Peptidase family M23"/>
    <property type="match status" value="1"/>
</dbReference>
<dbReference type="PANTHER" id="PTHR21666">
    <property type="entry name" value="PEPTIDASE-RELATED"/>
    <property type="match status" value="1"/>
</dbReference>
<dbReference type="GO" id="GO:0004222">
    <property type="term" value="F:metalloendopeptidase activity"/>
    <property type="evidence" value="ECO:0007669"/>
    <property type="project" value="TreeGrafter"/>
</dbReference>
<feature type="region of interest" description="Disordered" evidence="2">
    <location>
        <begin position="1"/>
        <end position="32"/>
    </location>
</feature>
<dbReference type="InterPro" id="IPR011055">
    <property type="entry name" value="Dup_hybrid_motif"/>
</dbReference>
<evidence type="ECO:0000256" key="1">
    <source>
        <dbReference type="SAM" id="Coils"/>
    </source>
</evidence>